<name>A0ACC0IE26_9ERIC</name>
<dbReference type="EMBL" id="CM045763">
    <property type="protein sequence ID" value="KAI8023645.1"/>
    <property type="molecule type" value="Genomic_DNA"/>
</dbReference>
<organism evidence="1 2">
    <name type="scientific">Camellia lanceoleosa</name>
    <dbReference type="NCBI Taxonomy" id="1840588"/>
    <lineage>
        <taxon>Eukaryota</taxon>
        <taxon>Viridiplantae</taxon>
        <taxon>Streptophyta</taxon>
        <taxon>Embryophyta</taxon>
        <taxon>Tracheophyta</taxon>
        <taxon>Spermatophyta</taxon>
        <taxon>Magnoliopsida</taxon>
        <taxon>eudicotyledons</taxon>
        <taxon>Gunneridae</taxon>
        <taxon>Pentapetalae</taxon>
        <taxon>asterids</taxon>
        <taxon>Ericales</taxon>
        <taxon>Theaceae</taxon>
        <taxon>Camellia</taxon>
    </lineage>
</organism>
<evidence type="ECO:0000313" key="2">
    <source>
        <dbReference type="Proteomes" id="UP001060215"/>
    </source>
</evidence>
<keyword evidence="2" id="KW-1185">Reference proteome</keyword>
<dbReference type="Proteomes" id="UP001060215">
    <property type="component" value="Chromosome 6"/>
</dbReference>
<reference evidence="1 2" key="1">
    <citation type="journal article" date="2022" name="Plant J.">
        <title>Chromosome-level genome of Camellia lanceoleosa provides a valuable resource for understanding genome evolution and self-incompatibility.</title>
        <authorList>
            <person name="Gong W."/>
            <person name="Xiao S."/>
            <person name="Wang L."/>
            <person name="Liao Z."/>
            <person name="Chang Y."/>
            <person name="Mo W."/>
            <person name="Hu G."/>
            <person name="Li W."/>
            <person name="Zhao G."/>
            <person name="Zhu H."/>
            <person name="Hu X."/>
            <person name="Ji K."/>
            <person name="Xiang X."/>
            <person name="Song Q."/>
            <person name="Yuan D."/>
            <person name="Jin S."/>
            <person name="Zhang L."/>
        </authorList>
    </citation>
    <scope>NUCLEOTIDE SEQUENCE [LARGE SCALE GENOMIC DNA]</scope>
    <source>
        <strain evidence="1">SQ_2022a</strain>
    </source>
</reference>
<comment type="caution">
    <text evidence="1">The sequence shown here is derived from an EMBL/GenBank/DDBJ whole genome shotgun (WGS) entry which is preliminary data.</text>
</comment>
<gene>
    <name evidence="1" type="ORF">LOK49_LG03G01361</name>
</gene>
<accession>A0ACC0IE26</accession>
<protein>
    <submittedName>
        <fullName evidence="1">Uncharacterized protein</fullName>
    </submittedName>
</protein>
<sequence>MGLSMHLSLWKPISHCATLIMDKKNRRRDGFNHSIEEIKRNPSFLRKLQEHKLREALEEASKDGSLVKSQDMDSESTAN</sequence>
<proteinExistence type="predicted"/>
<evidence type="ECO:0000313" key="1">
    <source>
        <dbReference type="EMBL" id="KAI8023645.1"/>
    </source>
</evidence>